<evidence type="ECO:0000259" key="1">
    <source>
        <dbReference type="Pfam" id="PF08486"/>
    </source>
</evidence>
<dbReference type="PANTHER" id="PTHR30032:SF4">
    <property type="entry name" value="AMIDASE ENHANCER"/>
    <property type="match status" value="1"/>
</dbReference>
<dbReference type="AlphaFoldDB" id="A0A6N7Y1F4"/>
<dbReference type="Pfam" id="PF08486">
    <property type="entry name" value="SpoIID"/>
    <property type="match status" value="1"/>
</dbReference>
<accession>A0A6N7Y1F4</accession>
<feature type="domain" description="Sporulation stage II protein D amidase enhancer LytB N-terminal" evidence="1">
    <location>
        <begin position="132"/>
        <end position="222"/>
    </location>
</feature>
<dbReference type="EMBL" id="VUNQ01000029">
    <property type="protein sequence ID" value="MSU02318.1"/>
    <property type="molecule type" value="Genomic_DNA"/>
</dbReference>
<gene>
    <name evidence="2" type="ORF">FYJ83_12625</name>
</gene>
<evidence type="ECO:0000313" key="3">
    <source>
        <dbReference type="Proteomes" id="UP000469523"/>
    </source>
</evidence>
<dbReference type="PANTHER" id="PTHR30032">
    <property type="entry name" value="N-ACETYLMURAMOYL-L-ALANINE AMIDASE-RELATED"/>
    <property type="match status" value="1"/>
</dbReference>
<evidence type="ECO:0000313" key="2">
    <source>
        <dbReference type="EMBL" id="MSU02318.1"/>
    </source>
</evidence>
<sequence>MKKILAVFLILLFAVILIPTNNSYANSIAGQYIDIKLTKPSNQKNHINFSSSTGFSLIDALNKDYILMDIQETNIIATVDNGNIYLMDSRNNIIFDLPKDGSILIKSNTLNDSIITVEKDRYRDYIKLISKNNEILVINHVELENYLYGLVPAEMPVSFHREALKAQAVAARSYTLKNINKHKNEGFNLCDTTHCHVYSGFEYENPITNSVVDETRGILAYYNGEVIDAIYHSTSSGVTEDSASVWGGDFPYLKSVEDNFSKDSPYSSWTISVGFNEINNKLKSSGINIGEFQGVEIVEETSAGRVNKMKIIGTSGEKIISGADFRNLIGASKFKSSSFSVNGGISSRTSAGNKKVYVIDGNMNSVKTVDINNAYILDNKEKNTVTRSSVTRGISKDRIENIGENQSTLTSTSTTELIIEGKGFGHGVGMSQFGAKKMAELGYSFEQILKYYYTGIDIR</sequence>
<dbReference type="Proteomes" id="UP000469523">
    <property type="component" value="Unassembled WGS sequence"/>
</dbReference>
<dbReference type="GO" id="GO:0030435">
    <property type="term" value="P:sporulation resulting in formation of a cellular spore"/>
    <property type="evidence" value="ECO:0007669"/>
    <property type="project" value="InterPro"/>
</dbReference>
<name>A0A6N7Y1F4_9FIRM</name>
<dbReference type="GO" id="GO:0030288">
    <property type="term" value="C:outer membrane-bounded periplasmic space"/>
    <property type="evidence" value="ECO:0007669"/>
    <property type="project" value="TreeGrafter"/>
</dbReference>
<proteinExistence type="predicted"/>
<organism evidence="2 3">
    <name type="scientific">Tissierella pigra</name>
    <dbReference type="NCBI Taxonomy" id="2607614"/>
    <lineage>
        <taxon>Bacteria</taxon>
        <taxon>Bacillati</taxon>
        <taxon>Bacillota</taxon>
        <taxon>Tissierellia</taxon>
        <taxon>Tissierellales</taxon>
        <taxon>Tissierellaceae</taxon>
        <taxon>Tissierella</taxon>
    </lineage>
</organism>
<comment type="caution">
    <text evidence="2">The sequence shown here is derived from an EMBL/GenBank/DDBJ whole genome shotgun (WGS) entry which is preliminary data.</text>
</comment>
<keyword evidence="3" id="KW-1185">Reference proteome</keyword>
<dbReference type="InterPro" id="IPR051922">
    <property type="entry name" value="Bact_Sporulation_Assoc"/>
</dbReference>
<dbReference type="NCBIfam" id="TIGR02669">
    <property type="entry name" value="SpoIID_LytB"/>
    <property type="match status" value="1"/>
</dbReference>
<dbReference type="InterPro" id="IPR013486">
    <property type="entry name" value="SpoIID/LytB"/>
</dbReference>
<protein>
    <submittedName>
        <fullName evidence="2">SpoIID/LytB domain-containing protein</fullName>
    </submittedName>
</protein>
<reference evidence="2 3" key="1">
    <citation type="submission" date="2019-09" db="EMBL/GenBank/DDBJ databases">
        <title>In-depth cultivation of the pig gut microbiome towards novel bacterial diversity and tailored functional studies.</title>
        <authorList>
            <person name="Wylensek D."/>
            <person name="Hitch T.C.A."/>
            <person name="Clavel T."/>
        </authorList>
    </citation>
    <scope>NUCLEOTIDE SEQUENCE [LARGE SCALE GENOMIC DNA]</scope>
    <source>
        <strain evidence="2 3">WCA3-693-APC-4?</strain>
    </source>
</reference>
<dbReference type="InterPro" id="IPR013693">
    <property type="entry name" value="SpoIID/LytB_N"/>
</dbReference>
<dbReference type="RefSeq" id="WP_154441064.1">
    <property type="nucleotide sequence ID" value="NZ_JAHLPJ010000001.1"/>
</dbReference>